<evidence type="ECO:0000256" key="2">
    <source>
        <dbReference type="ARBA" id="ARBA00022896"/>
    </source>
</evidence>
<dbReference type="EMBL" id="CAMGYJ010000003">
    <property type="protein sequence ID" value="CAI0388985.1"/>
    <property type="molecule type" value="Genomic_DNA"/>
</dbReference>
<dbReference type="AlphaFoldDB" id="A0AAV0HTZ5"/>
<dbReference type="Proteomes" id="UP001154282">
    <property type="component" value="Unassembled WGS sequence"/>
</dbReference>
<accession>A0AAV0HTZ5</accession>
<gene>
    <name evidence="5" type="ORF">LITE_LOCUS5985</name>
    <name evidence="6" type="ORF">LITE_LOCUS6048</name>
</gene>
<feature type="domain" description="Fe2OG dioxygenase" evidence="4">
    <location>
        <begin position="22"/>
        <end position="118"/>
    </location>
</feature>
<evidence type="ECO:0000256" key="1">
    <source>
        <dbReference type="ARBA" id="ARBA00022723"/>
    </source>
</evidence>
<dbReference type="Gene3D" id="2.60.120.330">
    <property type="entry name" value="B-lactam Antibiotic, Isopenicillin N Synthase, Chain"/>
    <property type="match status" value="1"/>
</dbReference>
<dbReference type="InterPro" id="IPR005123">
    <property type="entry name" value="Oxoglu/Fe-dep_dioxygenase_dom"/>
</dbReference>
<keyword evidence="7" id="KW-1185">Reference proteome</keyword>
<protein>
    <recommendedName>
        <fullName evidence="4">Fe2OG dioxygenase domain-containing protein</fullName>
    </recommendedName>
</protein>
<dbReference type="InterPro" id="IPR050295">
    <property type="entry name" value="Plant_2OG-oxidoreductases"/>
</dbReference>
<evidence type="ECO:0000313" key="5">
    <source>
        <dbReference type="EMBL" id="CAI0388797.1"/>
    </source>
</evidence>
<reference evidence="5" key="1">
    <citation type="submission" date="2022-08" db="EMBL/GenBank/DDBJ databases">
        <authorList>
            <person name="Gutierrez-Valencia J."/>
        </authorList>
    </citation>
    <scope>NUCLEOTIDE SEQUENCE</scope>
</reference>
<keyword evidence="2" id="KW-0847">Vitamin C</keyword>
<proteinExistence type="predicted"/>
<evidence type="ECO:0000313" key="7">
    <source>
        <dbReference type="Proteomes" id="UP001154282"/>
    </source>
</evidence>
<dbReference type="PANTHER" id="PTHR47991">
    <property type="entry name" value="OXOGLUTARATE/IRON-DEPENDENT DIOXYGENASE"/>
    <property type="match status" value="1"/>
</dbReference>
<evidence type="ECO:0000313" key="6">
    <source>
        <dbReference type="EMBL" id="CAI0388985.1"/>
    </source>
</evidence>
<dbReference type="EMBL" id="CAMGYJ010000003">
    <property type="protein sequence ID" value="CAI0388797.1"/>
    <property type="molecule type" value="Genomic_DNA"/>
</dbReference>
<dbReference type="InterPro" id="IPR027443">
    <property type="entry name" value="IPNS-like_sf"/>
</dbReference>
<dbReference type="Pfam" id="PF03171">
    <property type="entry name" value="2OG-FeII_Oxy"/>
    <property type="match status" value="1"/>
</dbReference>
<name>A0AAV0HTZ5_9ROSI</name>
<organism evidence="5 7">
    <name type="scientific">Linum tenue</name>
    <dbReference type="NCBI Taxonomy" id="586396"/>
    <lineage>
        <taxon>Eukaryota</taxon>
        <taxon>Viridiplantae</taxon>
        <taxon>Streptophyta</taxon>
        <taxon>Embryophyta</taxon>
        <taxon>Tracheophyta</taxon>
        <taxon>Spermatophyta</taxon>
        <taxon>Magnoliopsida</taxon>
        <taxon>eudicotyledons</taxon>
        <taxon>Gunneridae</taxon>
        <taxon>Pentapetalae</taxon>
        <taxon>rosids</taxon>
        <taxon>fabids</taxon>
        <taxon>Malpighiales</taxon>
        <taxon>Linaceae</taxon>
        <taxon>Linum</taxon>
    </lineage>
</organism>
<sequence>MKAMARCVGLEEDCFLKQYGGKEMMMSRFNHYPVCPRPDVVLGVKAHSDGSGVTVLLQDDKVEGLQILKEGRWYGVPIIPHALVVNVGDQMQVCSLMNHNRRLLFEIKLTCGVEFGELGLYGILIRD</sequence>
<dbReference type="SUPFAM" id="SSF51197">
    <property type="entry name" value="Clavaminate synthase-like"/>
    <property type="match status" value="1"/>
</dbReference>
<dbReference type="GO" id="GO:0031418">
    <property type="term" value="F:L-ascorbic acid binding"/>
    <property type="evidence" value="ECO:0007669"/>
    <property type="project" value="UniProtKB-KW"/>
</dbReference>
<evidence type="ECO:0000259" key="4">
    <source>
        <dbReference type="PROSITE" id="PS51471"/>
    </source>
</evidence>
<keyword evidence="1" id="KW-0479">Metal-binding</keyword>
<dbReference type="InterPro" id="IPR044861">
    <property type="entry name" value="IPNS-like_FE2OG_OXY"/>
</dbReference>
<dbReference type="PROSITE" id="PS51471">
    <property type="entry name" value="FE2OG_OXY"/>
    <property type="match status" value="1"/>
</dbReference>
<keyword evidence="3" id="KW-0408">Iron</keyword>
<evidence type="ECO:0000256" key="3">
    <source>
        <dbReference type="ARBA" id="ARBA00023004"/>
    </source>
</evidence>
<dbReference type="GO" id="GO:0046872">
    <property type="term" value="F:metal ion binding"/>
    <property type="evidence" value="ECO:0007669"/>
    <property type="project" value="UniProtKB-KW"/>
</dbReference>
<comment type="caution">
    <text evidence="5">The sequence shown here is derived from an EMBL/GenBank/DDBJ whole genome shotgun (WGS) entry which is preliminary data.</text>
</comment>